<dbReference type="PANTHER" id="PTHR11895">
    <property type="entry name" value="TRANSAMIDASE"/>
    <property type="match status" value="1"/>
</dbReference>
<organism evidence="2 3">
    <name type="scientific">Caulobacter segnis</name>
    <dbReference type="NCBI Taxonomy" id="88688"/>
    <lineage>
        <taxon>Bacteria</taxon>
        <taxon>Pseudomonadati</taxon>
        <taxon>Pseudomonadota</taxon>
        <taxon>Alphaproteobacteria</taxon>
        <taxon>Caulobacterales</taxon>
        <taxon>Caulobacteraceae</taxon>
        <taxon>Caulobacter</taxon>
    </lineage>
</organism>
<dbReference type="NCBIfam" id="TIGR02715">
    <property type="entry name" value="amido_AtzE"/>
    <property type="match status" value="1"/>
</dbReference>
<dbReference type="InterPro" id="IPR000120">
    <property type="entry name" value="Amidase"/>
</dbReference>
<protein>
    <submittedName>
        <fullName evidence="2">AtzE family amidohydrolase</fullName>
    </submittedName>
</protein>
<proteinExistence type="predicted"/>
<dbReference type="AlphaFoldDB" id="A0A2W5V4I9"/>
<sequence length="464" mass="48407">MSFNSALQIAEDVRAGRTTARAVTEAALSRIAQLDGELNAFTAVTAERAIAAADAVDADRAARRPLGPLAGVPFAVKNLFDIAGLPTLAGSKIRRDAAAPSRDATLVQRLTAAGAVLVGALNMDEFAYGFVTENAHDGPARNPHDTTRIAGGSSGGSAVAVAAGLVPLTLGSDTNGSIRIPAGLCGVFGLKPTYGRLSRQGVFPFVESLDHVGPFARTVEELALAYDVLQGPDPDGDAICVREAEPLSARLDALAEQPLRVGVLGGWFQQGAFPEVLDALETVAEALSADREVILPGAQAARAAAFCLTAFEGGELHHHDLAARAMDYDPAVRDRLLAGALLPEGVAEAARRYRTIFRDEVAKVFQRYDVLLAPASVCPAPPIGQATMEMDGVPVSVRKNLGAFTQPISYIGLPVVAAPVNRPGQLPIGVQIIAPPWREDLAFAAALRLQRSGVVAAHPPKALA</sequence>
<dbReference type="RefSeq" id="WP_304276926.1">
    <property type="nucleotide sequence ID" value="NZ_QFQZ01000023.1"/>
</dbReference>
<evidence type="ECO:0000313" key="3">
    <source>
        <dbReference type="Proteomes" id="UP000249393"/>
    </source>
</evidence>
<dbReference type="InterPro" id="IPR036928">
    <property type="entry name" value="AS_sf"/>
</dbReference>
<dbReference type="GO" id="GO:0016787">
    <property type="term" value="F:hydrolase activity"/>
    <property type="evidence" value="ECO:0007669"/>
    <property type="project" value="UniProtKB-KW"/>
</dbReference>
<comment type="caution">
    <text evidence="2">The sequence shown here is derived from an EMBL/GenBank/DDBJ whole genome shotgun (WGS) entry which is preliminary data.</text>
</comment>
<dbReference type="EMBL" id="QFQZ01000023">
    <property type="protein sequence ID" value="PZR34730.1"/>
    <property type="molecule type" value="Genomic_DNA"/>
</dbReference>
<dbReference type="InterPro" id="IPR023631">
    <property type="entry name" value="Amidase_dom"/>
</dbReference>
<dbReference type="InterPro" id="IPR014087">
    <property type="entry name" value="Carboxybiuret_hydro_AtzE"/>
</dbReference>
<dbReference type="Pfam" id="PF01425">
    <property type="entry name" value="Amidase"/>
    <property type="match status" value="1"/>
</dbReference>
<accession>A0A2W5V4I9</accession>
<dbReference type="NCBIfam" id="NF006631">
    <property type="entry name" value="PRK09201.1"/>
    <property type="match status" value="1"/>
</dbReference>
<dbReference type="PANTHER" id="PTHR11895:SF172">
    <property type="entry name" value="GLUTAMYL-TRNA(GLN) AMIDOTRANSFERASE"/>
    <property type="match status" value="1"/>
</dbReference>
<gene>
    <name evidence="2" type="ORF">DI526_09345</name>
</gene>
<reference evidence="2 3" key="1">
    <citation type="submission" date="2017-08" db="EMBL/GenBank/DDBJ databases">
        <title>Infants hospitalized years apart are colonized by the same room-sourced microbial strains.</title>
        <authorList>
            <person name="Brooks B."/>
            <person name="Olm M.R."/>
            <person name="Firek B.A."/>
            <person name="Baker R."/>
            <person name="Thomas B.C."/>
            <person name="Morowitz M.J."/>
            <person name="Banfield J.F."/>
        </authorList>
    </citation>
    <scope>NUCLEOTIDE SEQUENCE [LARGE SCALE GENOMIC DNA]</scope>
    <source>
        <strain evidence="2">S2_003_000_R2_4</strain>
    </source>
</reference>
<name>A0A2W5V4I9_9CAUL</name>
<keyword evidence="2" id="KW-0378">Hydrolase</keyword>
<dbReference type="Gene3D" id="3.90.1300.10">
    <property type="entry name" value="Amidase signature (AS) domain"/>
    <property type="match status" value="1"/>
</dbReference>
<evidence type="ECO:0000313" key="2">
    <source>
        <dbReference type="EMBL" id="PZR34730.1"/>
    </source>
</evidence>
<evidence type="ECO:0000259" key="1">
    <source>
        <dbReference type="Pfam" id="PF01425"/>
    </source>
</evidence>
<feature type="domain" description="Amidase" evidence="1">
    <location>
        <begin position="23"/>
        <end position="440"/>
    </location>
</feature>
<dbReference type="Proteomes" id="UP000249393">
    <property type="component" value="Unassembled WGS sequence"/>
</dbReference>
<dbReference type="SUPFAM" id="SSF75304">
    <property type="entry name" value="Amidase signature (AS) enzymes"/>
    <property type="match status" value="1"/>
</dbReference>